<dbReference type="PROSITE" id="PS51257">
    <property type="entry name" value="PROKAR_LIPOPROTEIN"/>
    <property type="match status" value="1"/>
</dbReference>
<dbReference type="OrthoDB" id="10018472at2"/>
<keyword evidence="4" id="KW-1185">Reference proteome</keyword>
<feature type="compositionally biased region" description="Basic residues" evidence="1">
    <location>
        <begin position="34"/>
        <end position="45"/>
    </location>
</feature>
<protein>
    <recommendedName>
        <fullName evidence="5">Lipoprotein</fullName>
    </recommendedName>
</protein>
<dbReference type="PATRIC" id="fig|1423810.4.peg.464"/>
<proteinExistence type="predicted"/>
<dbReference type="EMBL" id="AYZK01000001">
    <property type="protein sequence ID" value="KRM88165.1"/>
    <property type="molecule type" value="Genomic_DNA"/>
</dbReference>
<evidence type="ECO:0000256" key="2">
    <source>
        <dbReference type="SAM" id="SignalP"/>
    </source>
</evidence>
<comment type="caution">
    <text evidence="3">The sequence shown here is derived from an EMBL/GenBank/DDBJ whole genome shotgun (WGS) entry which is preliminary data.</text>
</comment>
<name>A0A0R2C9W2_9LACO</name>
<feature type="signal peptide" evidence="2">
    <location>
        <begin position="1"/>
        <end position="21"/>
    </location>
</feature>
<sequence length="213" mass="23037">MKKIVTASIALLCIATLSACGQTSTSQQASSHSHVARKNTTRKKASSSSSSSSVSSSSSSAVDPAKSKQELKSVVTDAMPMDQWQTFQSDLLTAAQVDDIAHPEEQASITKFHTRLNNISKLMKEAKPDKREQKFMTAADYATYVNYESKLHDYLSALHDYAMTYQSDMPSLSDSNTDADTAADLKSEVNDAKSTFDTANAAWVAAYNAIANS</sequence>
<dbReference type="RefSeq" id="WP_054749463.1">
    <property type="nucleotide sequence ID" value="NZ_AYZK01000001.1"/>
</dbReference>
<evidence type="ECO:0000313" key="4">
    <source>
        <dbReference type="Proteomes" id="UP000051789"/>
    </source>
</evidence>
<feature type="chain" id="PRO_5039691834" description="Lipoprotein" evidence="2">
    <location>
        <begin position="22"/>
        <end position="213"/>
    </location>
</feature>
<reference evidence="3 4" key="1">
    <citation type="journal article" date="2015" name="Genome Announc.">
        <title>Expanding the biotechnology potential of lactobacilli through comparative genomics of 213 strains and associated genera.</title>
        <authorList>
            <person name="Sun Z."/>
            <person name="Harris H.M."/>
            <person name="McCann A."/>
            <person name="Guo C."/>
            <person name="Argimon S."/>
            <person name="Zhang W."/>
            <person name="Yang X."/>
            <person name="Jeffery I.B."/>
            <person name="Cooney J.C."/>
            <person name="Kagawa T.F."/>
            <person name="Liu W."/>
            <person name="Song Y."/>
            <person name="Salvetti E."/>
            <person name="Wrobel A."/>
            <person name="Rasinkangas P."/>
            <person name="Parkhill J."/>
            <person name="Rea M.C."/>
            <person name="O'Sullivan O."/>
            <person name="Ritari J."/>
            <person name="Douillard F.P."/>
            <person name="Paul Ross R."/>
            <person name="Yang R."/>
            <person name="Briner A.E."/>
            <person name="Felis G.E."/>
            <person name="de Vos W.M."/>
            <person name="Barrangou R."/>
            <person name="Klaenhammer T.R."/>
            <person name="Caufield P.W."/>
            <person name="Cui Y."/>
            <person name="Zhang H."/>
            <person name="O'Toole P.W."/>
        </authorList>
    </citation>
    <scope>NUCLEOTIDE SEQUENCE [LARGE SCALE GENOMIC DNA]</scope>
    <source>
        <strain evidence="3 4">DSM 22698</strain>
    </source>
</reference>
<evidence type="ECO:0000313" key="3">
    <source>
        <dbReference type="EMBL" id="KRM88165.1"/>
    </source>
</evidence>
<organism evidence="3 4">
    <name type="scientific">Lacticaseibacillus thailandensis DSM 22698 = JCM 13996</name>
    <dbReference type="NCBI Taxonomy" id="1423810"/>
    <lineage>
        <taxon>Bacteria</taxon>
        <taxon>Bacillati</taxon>
        <taxon>Bacillota</taxon>
        <taxon>Bacilli</taxon>
        <taxon>Lactobacillales</taxon>
        <taxon>Lactobacillaceae</taxon>
        <taxon>Lacticaseibacillus</taxon>
    </lineage>
</organism>
<keyword evidence="2" id="KW-0732">Signal</keyword>
<evidence type="ECO:0008006" key="5">
    <source>
        <dbReference type="Google" id="ProtNLM"/>
    </source>
</evidence>
<feature type="region of interest" description="Disordered" evidence="1">
    <location>
        <begin position="25"/>
        <end position="72"/>
    </location>
</feature>
<accession>A0A0R2C9W2</accession>
<feature type="compositionally biased region" description="Low complexity" evidence="1">
    <location>
        <begin position="46"/>
        <end position="60"/>
    </location>
</feature>
<evidence type="ECO:0000256" key="1">
    <source>
        <dbReference type="SAM" id="MobiDB-lite"/>
    </source>
</evidence>
<gene>
    <name evidence="3" type="ORF">FD19_GL000455</name>
</gene>
<dbReference type="Proteomes" id="UP000051789">
    <property type="component" value="Unassembled WGS sequence"/>
</dbReference>
<dbReference type="AlphaFoldDB" id="A0A0R2C9W2"/>